<organism evidence="2 3">
    <name type="scientific">Scardovia inopinata F0304</name>
    <dbReference type="NCBI Taxonomy" id="641146"/>
    <lineage>
        <taxon>Bacteria</taxon>
        <taxon>Bacillati</taxon>
        <taxon>Actinomycetota</taxon>
        <taxon>Actinomycetes</taxon>
        <taxon>Bifidobacteriales</taxon>
        <taxon>Bifidobacteriaceae</taxon>
        <taxon>Scardovia</taxon>
    </lineage>
</organism>
<name>W1MXC1_SCAIO</name>
<dbReference type="HOGENOM" id="CLU_1642535_0_0_11"/>
<comment type="caution">
    <text evidence="2">The sequence shown here is derived from an EMBL/GenBank/DDBJ whole genome shotgun (WGS) entry which is preliminary data.</text>
</comment>
<keyword evidence="1" id="KW-0812">Transmembrane</keyword>
<dbReference type="AlphaFoldDB" id="W1MXC1"/>
<keyword evidence="3" id="KW-1185">Reference proteome</keyword>
<evidence type="ECO:0000313" key="3">
    <source>
        <dbReference type="Proteomes" id="UP000005777"/>
    </source>
</evidence>
<accession>W1MXC1</accession>
<gene>
    <name evidence="2" type="ORF">HMPREF9020_01484</name>
</gene>
<evidence type="ECO:0000313" key="2">
    <source>
        <dbReference type="EMBL" id="EQW18114.1"/>
    </source>
</evidence>
<protein>
    <submittedName>
        <fullName evidence="2">Uncharacterized protein</fullName>
    </submittedName>
</protein>
<keyword evidence="1" id="KW-1133">Transmembrane helix</keyword>
<proteinExistence type="predicted"/>
<keyword evidence="1" id="KW-0472">Membrane</keyword>
<dbReference type="Proteomes" id="UP000005777">
    <property type="component" value="Unassembled WGS sequence"/>
</dbReference>
<feature type="transmembrane region" description="Helical" evidence="1">
    <location>
        <begin position="13"/>
        <end position="31"/>
    </location>
</feature>
<evidence type="ECO:0000256" key="1">
    <source>
        <dbReference type="SAM" id="Phobius"/>
    </source>
</evidence>
<dbReference type="EMBL" id="ADCX01000002">
    <property type="protein sequence ID" value="EQW18114.1"/>
    <property type="molecule type" value="Genomic_DNA"/>
</dbReference>
<reference evidence="2 3" key="1">
    <citation type="submission" date="2012-01" db="EMBL/GenBank/DDBJ databases">
        <title>The Genome Sequence of Scardovia inopinata F0304.</title>
        <authorList>
            <consortium name="The Broad Institute Genome Sequencing Platform"/>
            <person name="Ward D."/>
            <person name="Earl A."/>
            <person name="Feldgarden M."/>
            <person name="Gevers D."/>
            <person name="Young S."/>
            <person name="Zeng Q."/>
            <person name="Koehrsen M."/>
            <person name="Alvarado L."/>
            <person name="Berlin A.M."/>
            <person name="Borenstein D."/>
            <person name="Chapman S.B."/>
            <person name="Chen Z."/>
            <person name="Engels R."/>
            <person name="Freedman E."/>
            <person name="Gellesch M."/>
            <person name="Goldberg J."/>
            <person name="Griggs A."/>
            <person name="Gujja S."/>
            <person name="Heilman E.R."/>
            <person name="Heiman D.I."/>
            <person name="Hepburn T.A."/>
            <person name="Howarth C."/>
            <person name="Jen D."/>
            <person name="Larson L."/>
            <person name="Mehta T."/>
            <person name="Park D."/>
            <person name="Pearson M."/>
            <person name="Richards J."/>
            <person name="Roberts A."/>
            <person name="Saif S."/>
            <person name="Shea T.D."/>
            <person name="Shenoy N."/>
            <person name="Sisk P."/>
            <person name="Stolte C."/>
            <person name="Sykes S.N."/>
            <person name="Walk T."/>
            <person name="White J."/>
            <person name="Yandava C."/>
            <person name="Izard J."/>
            <person name="Baranova O.V."/>
            <person name="Blanton J.M."/>
            <person name="Tanner A.C."/>
            <person name="Dewhirst F."/>
            <person name="Haas B."/>
            <person name="Nusbaum C."/>
            <person name="Birren B."/>
        </authorList>
    </citation>
    <scope>NUCLEOTIDE SEQUENCE [LARGE SCALE GENOMIC DNA]</scope>
    <source>
        <strain evidence="2 3">F0304</strain>
    </source>
</reference>
<sequence length="161" mass="18123">MQKGLYQQANNDLSFIVVASTIIAASAYCYYSDLPMSHPLHFKTYISCQSLRRGMLDSCIVGIFFNAVDACRKLSCEIDLPDLSLFCQIRLYRCEGGPRYLPSWMPSKPISAISSGTRAWKVASARRVLIATELVMQKLGIRKNCVSLFRGLGWNDGRNWV</sequence>